<name>A0ABY8J5B3_9BACI</name>
<dbReference type="SUPFAM" id="SSF103473">
    <property type="entry name" value="MFS general substrate transporter"/>
    <property type="match status" value="1"/>
</dbReference>
<feature type="transmembrane region" description="Helical" evidence="8">
    <location>
        <begin position="80"/>
        <end position="98"/>
    </location>
</feature>
<keyword evidence="5 8" id="KW-0472">Membrane</keyword>
<proteinExistence type="inferred from homology"/>
<reference evidence="10 11" key="1">
    <citation type="submission" date="2023-04" db="EMBL/GenBank/DDBJ databases">
        <title>Genome sequence of Halobacillus naozhouensis KACC 21980.</title>
        <authorList>
            <person name="Kim S."/>
            <person name="Heo J."/>
            <person name="Kwon S.-W."/>
        </authorList>
    </citation>
    <scope>NUCLEOTIDE SEQUENCE [LARGE SCALE GENOMIC DNA]</scope>
    <source>
        <strain evidence="10 11">KCTC 13234</strain>
    </source>
</reference>
<dbReference type="RefSeq" id="WP_283077910.1">
    <property type="nucleotide sequence ID" value="NZ_CP121671.1"/>
</dbReference>
<feature type="transmembrane region" description="Helical" evidence="8">
    <location>
        <begin position="153"/>
        <end position="173"/>
    </location>
</feature>
<feature type="transmembrane region" description="Helical" evidence="8">
    <location>
        <begin position="400"/>
        <end position="422"/>
    </location>
</feature>
<evidence type="ECO:0000313" key="10">
    <source>
        <dbReference type="EMBL" id="WFT75950.1"/>
    </source>
</evidence>
<dbReference type="PANTHER" id="PTHR30509">
    <property type="entry name" value="P-HYDROXYBENZOIC ACID EFFLUX PUMP SUBUNIT-RELATED"/>
    <property type="match status" value="1"/>
</dbReference>
<feature type="transmembrane region" description="Helical" evidence="8">
    <location>
        <begin position="30"/>
        <end position="48"/>
    </location>
</feature>
<evidence type="ECO:0000256" key="3">
    <source>
        <dbReference type="ARBA" id="ARBA00022692"/>
    </source>
</evidence>
<dbReference type="PANTHER" id="PTHR30509:SF9">
    <property type="entry name" value="MULTIDRUG RESISTANCE PROTEIN MDTO"/>
    <property type="match status" value="1"/>
</dbReference>
<evidence type="ECO:0000256" key="7">
    <source>
        <dbReference type="SAM" id="MobiDB-lite"/>
    </source>
</evidence>
<feature type="transmembrane region" description="Helical" evidence="8">
    <location>
        <begin position="516"/>
        <end position="538"/>
    </location>
</feature>
<keyword evidence="4 8" id="KW-1133">Transmembrane helix</keyword>
<evidence type="ECO:0000256" key="5">
    <source>
        <dbReference type="ARBA" id="ARBA00023136"/>
    </source>
</evidence>
<keyword evidence="11" id="KW-1185">Reference proteome</keyword>
<evidence type="ECO:0000256" key="2">
    <source>
        <dbReference type="ARBA" id="ARBA00022475"/>
    </source>
</evidence>
<feature type="transmembrane region" description="Helical" evidence="8">
    <location>
        <begin position="472"/>
        <end position="504"/>
    </location>
</feature>
<feature type="transmembrane region" description="Helical" evidence="8">
    <location>
        <begin position="127"/>
        <end position="147"/>
    </location>
</feature>
<protein>
    <submittedName>
        <fullName evidence="10">FUSC family protein</fullName>
    </submittedName>
</protein>
<dbReference type="InterPro" id="IPR049453">
    <property type="entry name" value="Memb_transporter_dom"/>
</dbReference>
<feature type="transmembrane region" description="Helical" evidence="8">
    <location>
        <begin position="54"/>
        <end position="71"/>
    </location>
</feature>
<feature type="domain" description="Integral membrane bound transporter" evidence="9">
    <location>
        <begin position="405"/>
        <end position="532"/>
    </location>
</feature>
<feature type="transmembrane region" description="Helical" evidence="8">
    <location>
        <begin position="104"/>
        <end position="120"/>
    </location>
</feature>
<dbReference type="Pfam" id="PF13515">
    <property type="entry name" value="FUSC_2"/>
    <property type="match status" value="1"/>
</dbReference>
<evidence type="ECO:0000256" key="8">
    <source>
        <dbReference type="SAM" id="Phobius"/>
    </source>
</evidence>
<dbReference type="EMBL" id="CP121671">
    <property type="protein sequence ID" value="WFT75950.1"/>
    <property type="molecule type" value="Genomic_DNA"/>
</dbReference>
<evidence type="ECO:0000256" key="6">
    <source>
        <dbReference type="ARBA" id="ARBA00043993"/>
    </source>
</evidence>
<evidence type="ECO:0000259" key="9">
    <source>
        <dbReference type="Pfam" id="PF13515"/>
    </source>
</evidence>
<evidence type="ECO:0000256" key="1">
    <source>
        <dbReference type="ARBA" id="ARBA00004651"/>
    </source>
</evidence>
<gene>
    <name evidence="10" type="ORF">P9989_06170</name>
</gene>
<feature type="region of interest" description="Disordered" evidence="7">
    <location>
        <begin position="361"/>
        <end position="391"/>
    </location>
</feature>
<dbReference type="Proteomes" id="UP001221597">
    <property type="component" value="Chromosome"/>
</dbReference>
<comment type="subcellular location">
    <subcellularLocation>
        <location evidence="1">Cell membrane</location>
        <topology evidence="1">Multi-pass membrane protein</topology>
    </subcellularLocation>
</comment>
<organism evidence="10 11">
    <name type="scientific">Halobacillus naozhouensis</name>
    <dbReference type="NCBI Taxonomy" id="554880"/>
    <lineage>
        <taxon>Bacteria</taxon>
        <taxon>Bacillati</taxon>
        <taxon>Bacillota</taxon>
        <taxon>Bacilli</taxon>
        <taxon>Bacillales</taxon>
        <taxon>Bacillaceae</taxon>
        <taxon>Halobacillus</taxon>
    </lineage>
</organism>
<feature type="compositionally biased region" description="Acidic residues" evidence="7">
    <location>
        <begin position="376"/>
        <end position="385"/>
    </location>
</feature>
<sequence length="728" mass="81927">MKLLQRKNYWISRFLASDPGRKRLNQAGKATISLISSVVTVIFVLRLLGQPPLMPAIVAGITGMLGIMTVMDDTKEKKKVTTLLLGVSAACGVTAGSLLASNAYLVSALMILIIFCGFYFSRFGSRYFSLGMIGFMTVYLSSFLGLAPSQFPWFYLGIVIGTSFAFLYNFIIFKDSAQLLKRSMRSFHIQANLTFGLLIETIQDPKTSDSRIKKLQYNVSKLREYASHVATDLNTQDVKEVWPGLTTAQLRLYVFDTSMLVVTLTDSLQQLKKGEALEAKELRELLIKVITALHKAEVLSQDYEVQNLTVAQEATEELRQMINNLFARQHSQPEGWLYLIRRIESIAKHVTNGALAIQQSLQSGQTHVPKEKDETSDTDDKDEEESQKLKPSTKKAYQSLIAGTIAIIVGHIISPVQPYWVLLTTFIVQLGTETVGRTYMKGLQRSVGTVIGAVLGFILAKAVSGHSVIEIVLLFIVVFLSFYIFAVSYTLMSMFITLLIAFMYDLLLGGISFTLLGARVIDTIAGAAIALTIAALIFPKKTMEKVSEAFNDYLEELSSYVTQYIRSFHEPMDIKELADLAFKMDEKVQAIKDESKSLLQRPGALRHRELPRWITIFTATNYYAKHLLASSYQKHFTYPQEFEAVFTSMENKFKYNIETLTHMMSTGDRSGVTYNMNEERKQIEQYAPAHNGSESDLVHHLYYVWRINQSIVLLGKEMGAEEKDQKTT</sequence>
<feature type="transmembrane region" description="Helical" evidence="8">
    <location>
        <begin position="442"/>
        <end position="460"/>
    </location>
</feature>
<keyword evidence="3 8" id="KW-0812">Transmembrane</keyword>
<keyword evidence="2" id="KW-1003">Cell membrane</keyword>
<comment type="similarity">
    <text evidence="6">Belongs to the YccS/YhfK family.</text>
</comment>
<dbReference type="InterPro" id="IPR036259">
    <property type="entry name" value="MFS_trans_sf"/>
</dbReference>
<evidence type="ECO:0000313" key="11">
    <source>
        <dbReference type="Proteomes" id="UP001221597"/>
    </source>
</evidence>
<evidence type="ECO:0000256" key="4">
    <source>
        <dbReference type="ARBA" id="ARBA00022989"/>
    </source>
</evidence>
<accession>A0ABY8J5B3</accession>